<feature type="domain" description="MATH" evidence="1">
    <location>
        <begin position="56"/>
        <end position="206"/>
    </location>
</feature>
<dbReference type="GO" id="GO:0061630">
    <property type="term" value="F:ubiquitin protein ligase activity"/>
    <property type="evidence" value="ECO:0007669"/>
    <property type="project" value="TreeGrafter"/>
</dbReference>
<proteinExistence type="predicted"/>
<dbReference type="GO" id="GO:0045087">
    <property type="term" value="P:innate immune response"/>
    <property type="evidence" value="ECO:0007669"/>
    <property type="project" value="TreeGrafter"/>
</dbReference>
<dbReference type="PANTHER" id="PTHR10131:SF152">
    <property type="entry name" value="TNF RECEPTOR-ASSOCIATED FACTOR 6"/>
    <property type="match status" value="1"/>
</dbReference>
<dbReference type="AlphaFoldDB" id="A0A2B4RUX2"/>
<organism evidence="2 3">
    <name type="scientific">Stylophora pistillata</name>
    <name type="common">Smooth cauliflower coral</name>
    <dbReference type="NCBI Taxonomy" id="50429"/>
    <lineage>
        <taxon>Eukaryota</taxon>
        <taxon>Metazoa</taxon>
        <taxon>Cnidaria</taxon>
        <taxon>Anthozoa</taxon>
        <taxon>Hexacorallia</taxon>
        <taxon>Scleractinia</taxon>
        <taxon>Astrocoeniina</taxon>
        <taxon>Pocilloporidae</taxon>
        <taxon>Stylophora</taxon>
    </lineage>
</organism>
<protein>
    <submittedName>
        <fullName evidence="2">TNF receptor-associated factor 1</fullName>
    </submittedName>
</protein>
<sequence>MSPYTQLPNNVSANAVSSVGQRDQPIEHTFGGMELKYWRQEIARSAAQVATRSKGNPKETCIILEFTEVCQLCQVDCNGEAPPIISPAFYSDKYEPKLCIRMYPCGLGEGRNRFVAVFVHMMSGKYDNIHARWPFTPRITISILDQSGNERHISQIIQAKPNMVAFQKPTEEISRTGCGLVKFAPIEEVFGAPYVKDDKLFLKVEFSF</sequence>
<dbReference type="InterPro" id="IPR049342">
    <property type="entry name" value="TRAF1-6_MATH_dom"/>
</dbReference>
<dbReference type="SUPFAM" id="SSF49599">
    <property type="entry name" value="TRAF domain-like"/>
    <property type="match status" value="1"/>
</dbReference>
<dbReference type="OrthoDB" id="6499288at2759"/>
<dbReference type="Gene3D" id="2.60.210.10">
    <property type="entry name" value="Apoptosis, Tumor Necrosis Factor Receptor Associated Protein 2, Chain A"/>
    <property type="match status" value="1"/>
</dbReference>
<dbReference type="PROSITE" id="PS50144">
    <property type="entry name" value="MATH"/>
    <property type="match status" value="1"/>
</dbReference>
<dbReference type="PANTHER" id="PTHR10131">
    <property type="entry name" value="TNF RECEPTOR ASSOCIATED FACTOR"/>
    <property type="match status" value="1"/>
</dbReference>
<evidence type="ECO:0000313" key="2">
    <source>
        <dbReference type="EMBL" id="PFX21391.1"/>
    </source>
</evidence>
<keyword evidence="2" id="KW-0675">Receptor</keyword>
<dbReference type="STRING" id="50429.A0A2B4RUX2"/>
<dbReference type="InterPro" id="IPR008974">
    <property type="entry name" value="TRAF-like"/>
</dbReference>
<dbReference type="InterPro" id="IPR002083">
    <property type="entry name" value="MATH/TRAF_dom"/>
</dbReference>
<dbReference type="Proteomes" id="UP000225706">
    <property type="component" value="Unassembled WGS sequence"/>
</dbReference>
<comment type="caution">
    <text evidence="2">The sequence shown here is derived from an EMBL/GenBank/DDBJ whole genome shotgun (WGS) entry which is preliminary data.</text>
</comment>
<dbReference type="GO" id="GO:0031663">
    <property type="term" value="P:lipopolysaccharide-mediated signaling pathway"/>
    <property type="evidence" value="ECO:0007669"/>
    <property type="project" value="TreeGrafter"/>
</dbReference>
<dbReference type="GO" id="GO:0043122">
    <property type="term" value="P:regulation of canonical NF-kappaB signal transduction"/>
    <property type="evidence" value="ECO:0007669"/>
    <property type="project" value="TreeGrafter"/>
</dbReference>
<name>A0A2B4RUX2_STYPI</name>
<reference evidence="3" key="1">
    <citation type="journal article" date="2017" name="bioRxiv">
        <title>Comparative analysis of the genomes of Stylophora pistillata and Acropora digitifera provides evidence for extensive differences between species of corals.</title>
        <authorList>
            <person name="Voolstra C.R."/>
            <person name="Li Y."/>
            <person name="Liew Y.J."/>
            <person name="Baumgarten S."/>
            <person name="Zoccola D."/>
            <person name="Flot J.-F."/>
            <person name="Tambutte S."/>
            <person name="Allemand D."/>
            <person name="Aranda M."/>
        </authorList>
    </citation>
    <scope>NUCLEOTIDE SEQUENCE [LARGE SCALE GENOMIC DNA]</scope>
</reference>
<evidence type="ECO:0000313" key="3">
    <source>
        <dbReference type="Proteomes" id="UP000225706"/>
    </source>
</evidence>
<gene>
    <name evidence="2" type="primary">Traf1</name>
    <name evidence="2" type="ORF">AWC38_SpisGene14118</name>
</gene>
<dbReference type="EMBL" id="LSMT01000278">
    <property type="protein sequence ID" value="PFX21391.1"/>
    <property type="molecule type" value="Genomic_DNA"/>
</dbReference>
<keyword evidence="3" id="KW-1185">Reference proteome</keyword>
<accession>A0A2B4RUX2</accession>
<dbReference type="Pfam" id="PF21355">
    <property type="entry name" value="TRAF-mep_MATH"/>
    <property type="match status" value="1"/>
</dbReference>
<evidence type="ECO:0000259" key="1">
    <source>
        <dbReference type="PROSITE" id="PS50144"/>
    </source>
</evidence>